<dbReference type="Proteomes" id="UP000243670">
    <property type="component" value="Nucleomorph 2"/>
</dbReference>
<geneLocation type="nucleomorph" evidence="1"/>
<dbReference type="EMBL" id="CP006628">
    <property type="protein sequence ID" value="AIB09838.1"/>
    <property type="molecule type" value="Genomic_DNA"/>
</dbReference>
<evidence type="ECO:0000313" key="1">
    <source>
        <dbReference type="EMBL" id="AIB09838.1"/>
    </source>
</evidence>
<name>A0A060DGB5_9EUKA</name>
<protein>
    <submittedName>
        <fullName evidence="1">Uncharacterized protein</fullName>
    </submittedName>
</protein>
<keyword evidence="1" id="KW-0542">Nucleomorph</keyword>
<accession>A0A060DGB5</accession>
<proteinExistence type="predicted"/>
<sequence>MRCKNKYIQNNNKNSLLIVNGKNIRNLKYLINVFQQIFNIKKIFKKKGLSFSKILNKNNFNKFTKIIFIVSSNYDNSKVFFLSFKHFLGHFYFIQYDKTLSEVGQS</sequence>
<organism evidence="1 2">
    <name type="scientific">Lotharella oceanica</name>
    <dbReference type="NCBI Taxonomy" id="641309"/>
    <lineage>
        <taxon>Eukaryota</taxon>
        <taxon>Sar</taxon>
        <taxon>Rhizaria</taxon>
        <taxon>Cercozoa</taxon>
        <taxon>Chlorarachniophyceae</taxon>
        <taxon>Lotharella</taxon>
    </lineage>
</organism>
<evidence type="ECO:0000313" key="2">
    <source>
        <dbReference type="Proteomes" id="UP000243670"/>
    </source>
</evidence>
<dbReference type="AlphaFoldDB" id="A0A060DGB5"/>
<reference evidence="1 2" key="1">
    <citation type="journal article" date="2014" name="BMC Genomics">
        <title>Nucleomorph and plastid genome sequences of the chlorarachniophyte Lotharella oceanica: convergent reductive evolution and frequent recombination in nucleomorph-bearing algae.</title>
        <authorList>
            <person name="Tanifuji G."/>
            <person name="Onodera N.T."/>
            <person name="Brown M.W."/>
            <person name="Curtis B.A."/>
            <person name="Roger A.J."/>
            <person name="Ka-Shu Wong G."/>
            <person name="Melkonian M."/>
            <person name="Archibald J.M."/>
        </authorList>
    </citation>
    <scope>NUCLEOTIDE SEQUENCE [LARGE SCALE GENOMIC DNA]</scope>
    <source>
        <strain evidence="1 2">CCMP622</strain>
    </source>
</reference>
<gene>
    <name evidence="1" type="ORF">M951_chr2143</name>
</gene>